<dbReference type="PROSITE" id="PS50222">
    <property type="entry name" value="EF_HAND_2"/>
    <property type="match status" value="1"/>
</dbReference>
<dbReference type="InterPro" id="IPR002048">
    <property type="entry name" value="EF_hand_dom"/>
</dbReference>
<dbReference type="Gene3D" id="3.30.740.10">
    <property type="entry name" value="Protein Inhibitor Of Neuronal Nitric Oxide Synthase"/>
    <property type="match status" value="1"/>
</dbReference>
<dbReference type="Proteomes" id="UP001626550">
    <property type="component" value="Unassembled WGS sequence"/>
</dbReference>
<evidence type="ECO:0000259" key="3">
    <source>
        <dbReference type="PROSITE" id="PS50222"/>
    </source>
</evidence>
<organism evidence="4 5">
    <name type="scientific">Cichlidogyrus casuarinus</name>
    <dbReference type="NCBI Taxonomy" id="1844966"/>
    <lineage>
        <taxon>Eukaryota</taxon>
        <taxon>Metazoa</taxon>
        <taxon>Spiralia</taxon>
        <taxon>Lophotrochozoa</taxon>
        <taxon>Platyhelminthes</taxon>
        <taxon>Monogenea</taxon>
        <taxon>Monopisthocotylea</taxon>
        <taxon>Dactylogyridea</taxon>
        <taxon>Ancyrocephalidae</taxon>
        <taxon>Cichlidogyrus</taxon>
    </lineage>
</organism>
<comment type="caution">
    <text evidence="4">The sequence shown here is derived from an EMBL/GenBank/DDBJ whole genome shotgun (WGS) entry which is preliminary data.</text>
</comment>
<dbReference type="Gene3D" id="2.30.42.10">
    <property type="match status" value="1"/>
</dbReference>
<accession>A0ABD2PM11</accession>
<reference evidence="4 5" key="1">
    <citation type="submission" date="2024-11" db="EMBL/GenBank/DDBJ databases">
        <title>Adaptive evolution of stress response genes in parasites aligns with host niche diversity.</title>
        <authorList>
            <person name="Hahn C."/>
            <person name="Resl P."/>
        </authorList>
    </citation>
    <scope>NUCLEOTIDE SEQUENCE [LARGE SCALE GENOMIC DNA]</scope>
    <source>
        <strain evidence="4">EGGRZ-B1_66</strain>
        <tissue evidence="4">Body</tissue>
    </source>
</reference>
<gene>
    <name evidence="4" type="ORF">Ciccas_012933</name>
</gene>
<keyword evidence="5" id="KW-1185">Reference proteome</keyword>
<sequence>MEIEGLKQQFRAIDRECKNYLLPADIERYCIANDLETSMVDVRSLLYLHFPQSWMNLFDSDDDGRIGLGEFLESLGIEYNDADLERFAYEGALDDPHFKEISSTMNHETRCKIVLEVKRRWNDKLNLHDADEVKTLVREIKVWMDNAFGRAWQVIAVKGSYWSMHSHMEGTTFFFKYHDIISKRGKDHIATVTELVPGGPADISGVCLHDEVLSINSSNVQELSCAAIEKLLLLKCPLRLFLVHHSNPKKQRIYFSLVDAGAKRHVSRKTAPAGTIVLPVEPTGLLSSWPKSSSTSLQPSRNKWRPSPHATRRRAVQSSR</sequence>
<dbReference type="AlphaFoldDB" id="A0ABD2PM11"/>
<dbReference type="InterPro" id="IPR037177">
    <property type="entry name" value="DLC_sf"/>
</dbReference>
<dbReference type="InterPro" id="IPR011992">
    <property type="entry name" value="EF-hand-dom_pair"/>
</dbReference>
<dbReference type="PROSITE" id="PS00018">
    <property type="entry name" value="EF_HAND_1"/>
    <property type="match status" value="1"/>
</dbReference>
<dbReference type="SUPFAM" id="SSF47473">
    <property type="entry name" value="EF-hand"/>
    <property type="match status" value="1"/>
</dbReference>
<name>A0ABD2PM11_9PLAT</name>
<dbReference type="CDD" id="cd21454">
    <property type="entry name" value="DLC-like_TAL"/>
    <property type="match status" value="1"/>
</dbReference>
<dbReference type="InterPro" id="IPR018247">
    <property type="entry name" value="EF_Hand_1_Ca_BS"/>
</dbReference>
<feature type="compositionally biased region" description="Basic residues" evidence="2">
    <location>
        <begin position="302"/>
        <end position="320"/>
    </location>
</feature>
<evidence type="ECO:0000256" key="2">
    <source>
        <dbReference type="SAM" id="MobiDB-lite"/>
    </source>
</evidence>
<keyword evidence="1" id="KW-0106">Calcium</keyword>
<dbReference type="InterPro" id="IPR036034">
    <property type="entry name" value="PDZ_sf"/>
</dbReference>
<feature type="compositionally biased region" description="Low complexity" evidence="2">
    <location>
        <begin position="287"/>
        <end position="300"/>
    </location>
</feature>
<dbReference type="EMBL" id="JBJKFK010005080">
    <property type="protein sequence ID" value="KAL3308534.1"/>
    <property type="molecule type" value="Genomic_DNA"/>
</dbReference>
<feature type="region of interest" description="Disordered" evidence="2">
    <location>
        <begin position="287"/>
        <end position="320"/>
    </location>
</feature>
<evidence type="ECO:0000256" key="1">
    <source>
        <dbReference type="ARBA" id="ARBA00022837"/>
    </source>
</evidence>
<proteinExistence type="predicted"/>
<dbReference type="SUPFAM" id="SSF54648">
    <property type="entry name" value="DLC"/>
    <property type="match status" value="1"/>
</dbReference>
<protein>
    <recommendedName>
        <fullName evidence="3">EF-hand domain-containing protein</fullName>
    </recommendedName>
</protein>
<evidence type="ECO:0000313" key="5">
    <source>
        <dbReference type="Proteomes" id="UP001626550"/>
    </source>
</evidence>
<feature type="domain" description="EF-hand" evidence="3">
    <location>
        <begin position="46"/>
        <end position="81"/>
    </location>
</feature>
<dbReference type="SUPFAM" id="SSF50156">
    <property type="entry name" value="PDZ domain-like"/>
    <property type="match status" value="1"/>
</dbReference>
<evidence type="ECO:0000313" key="4">
    <source>
        <dbReference type="EMBL" id="KAL3308534.1"/>
    </source>
</evidence>